<organism evidence="1 2">
    <name type="scientific">Hyaloperonospora brassicae</name>
    <name type="common">Brassica downy mildew</name>
    <name type="synonym">Peronospora brassicae</name>
    <dbReference type="NCBI Taxonomy" id="162125"/>
    <lineage>
        <taxon>Eukaryota</taxon>
        <taxon>Sar</taxon>
        <taxon>Stramenopiles</taxon>
        <taxon>Oomycota</taxon>
        <taxon>Peronosporomycetes</taxon>
        <taxon>Peronosporales</taxon>
        <taxon>Peronosporaceae</taxon>
        <taxon>Hyaloperonospora</taxon>
    </lineage>
</organism>
<reference evidence="1" key="1">
    <citation type="submission" date="2022-12" db="EMBL/GenBank/DDBJ databases">
        <authorList>
            <person name="Webb A."/>
        </authorList>
    </citation>
    <scope>NUCLEOTIDE SEQUENCE</scope>
    <source>
        <strain evidence="1">Hp1</strain>
    </source>
</reference>
<dbReference type="EMBL" id="CANTFL010000174">
    <property type="protein sequence ID" value="CAI5717151.1"/>
    <property type="molecule type" value="Genomic_DNA"/>
</dbReference>
<evidence type="ECO:0000313" key="2">
    <source>
        <dbReference type="Proteomes" id="UP001162031"/>
    </source>
</evidence>
<evidence type="ECO:0000313" key="1">
    <source>
        <dbReference type="EMBL" id="CAI5717151.1"/>
    </source>
</evidence>
<dbReference type="PANTHER" id="PTHR37067">
    <property type="entry name" value="PX DOMAIN-CONTAINING PROTEIN"/>
    <property type="match status" value="1"/>
</dbReference>
<gene>
    <name evidence="1" type="ORF">HBR001_LOCUS1762</name>
</gene>
<keyword evidence="2" id="KW-1185">Reference proteome</keyword>
<dbReference type="PANTHER" id="PTHR37067:SF3">
    <property type="entry name" value="PX DOMAIN-CONTAINING PROTEIN"/>
    <property type="match status" value="1"/>
</dbReference>
<protein>
    <recommendedName>
        <fullName evidence="3">DUF4371 domain-containing protein</fullName>
    </recommendedName>
</protein>
<name>A0AAV0TA78_HYABA</name>
<proteinExistence type="predicted"/>
<dbReference type="Proteomes" id="UP001162031">
    <property type="component" value="Unassembled WGS sequence"/>
</dbReference>
<evidence type="ECO:0008006" key="3">
    <source>
        <dbReference type="Google" id="ProtNLM"/>
    </source>
</evidence>
<sequence>MLPRTTPSQSKHCLEFGLEIVSRDKYGNLTHKESWEAYQHCSTSAKMAYFKDKVQSANTLHIHMDLTSETIDYTIKAPIVQTIIGELFFNTEVIEAHSDDEAEEDVASAAFHRIAKLSKQKKHAMLLFKPAELAAEGAASYTVTIKNPMRYHLVIDHVGACISFKQTDLAIGNAKNRAQLLKLAGINDLIVGKFVRVHVAVALQRIADMLSNEDQLWAFSLAGDVSTHRGHSFFDLRLRLYWHGRHLNLHLVALPMFDRHTAENMFNTIAKLMDALFPNWRAKLIGVSRDGENTMTGRHRGLVMRLVSAVEYNVLRVWCAPHQIDIIAKQSADGIDGGAWIKFAYSYTVYLRAQNNLIIEMGVKRPKKTNRWVHLENVLKF</sequence>
<dbReference type="AlphaFoldDB" id="A0AAV0TA78"/>
<accession>A0AAV0TA78</accession>
<comment type="caution">
    <text evidence="1">The sequence shown here is derived from an EMBL/GenBank/DDBJ whole genome shotgun (WGS) entry which is preliminary data.</text>
</comment>